<dbReference type="AlphaFoldDB" id="A0A1J4KAR7"/>
<name>A0A1J4KAR7_9EUKA</name>
<proteinExistence type="predicted"/>
<evidence type="ECO:0000313" key="3">
    <source>
        <dbReference type="EMBL" id="OHT08331.1"/>
    </source>
</evidence>
<dbReference type="Gene3D" id="2.130.10.10">
    <property type="entry name" value="YVTN repeat-like/Quinoprotein amine dehydrogenase"/>
    <property type="match status" value="1"/>
</dbReference>
<keyword evidence="4" id="KW-1185">Reference proteome</keyword>
<dbReference type="Proteomes" id="UP000179807">
    <property type="component" value="Unassembled WGS sequence"/>
</dbReference>
<accession>A0A1J4KAR7</accession>
<evidence type="ECO:0000256" key="2">
    <source>
        <dbReference type="SAM" id="Phobius"/>
    </source>
</evidence>
<dbReference type="VEuPathDB" id="TrichDB:TRFO_04955"/>
<keyword evidence="2" id="KW-0812">Transmembrane</keyword>
<dbReference type="EMBL" id="MLAK01000671">
    <property type="protein sequence ID" value="OHT08331.1"/>
    <property type="molecule type" value="Genomic_DNA"/>
</dbReference>
<gene>
    <name evidence="3" type="ORF">TRFO_04955</name>
</gene>
<dbReference type="GeneID" id="94826908"/>
<comment type="caution">
    <text evidence="3">The sequence shown here is derived from an EMBL/GenBank/DDBJ whole genome shotgun (WGS) entry which is preliminary data.</text>
</comment>
<keyword evidence="2" id="KW-1133">Transmembrane helix</keyword>
<dbReference type="PANTHER" id="PTHR44321">
    <property type="entry name" value="TRANSDUCIN BETA-LIKE PROTEIN 2"/>
    <property type="match status" value="1"/>
</dbReference>
<evidence type="ECO:0008006" key="5">
    <source>
        <dbReference type="Google" id="ProtNLM"/>
    </source>
</evidence>
<sequence>MNDNWIPYFFLGIIIILILSCVYTYKHKEEIFEMAGIELPGATKKPKKVNQRVRPNAKRTGKMYGNKSHKQDVVNRNETKSQPDLVNKPTVVKPKPKPVPKTHEEEEDEKRISDVTISTKGTPLSAFVLNTAGSLLICSGKNHKSFLFAIGGLDFNMMPLEQYFELDTCDIPVLCSLQPDGEFHIVYAHGNRQSLSSSQITFDDEAKPVITKSSFNVPNAYIKNIQKISSDPKGKYVVTLVDHELLNIYNPKGELLFKQHFENKKCSDFAILRDFSKIAVSSGAKVFVYRIVETPLVQLELDATVTVSSNAPVVSLSFSEKTHQLVVAASDGLITVYKEQPESGVDLRLKSSNVKIVRASPTSDFLAIISQKSKFQLVNMSTGEMYSQLDTVHEGEAHFLEWSFSGKWLFVGSKQKPNIETFHFNEGKSEQ</sequence>
<feature type="compositionally biased region" description="Basic and acidic residues" evidence="1">
    <location>
        <begin position="101"/>
        <end position="111"/>
    </location>
</feature>
<feature type="compositionally biased region" description="Basic residues" evidence="1">
    <location>
        <begin position="44"/>
        <end position="61"/>
    </location>
</feature>
<feature type="region of interest" description="Disordered" evidence="1">
    <location>
        <begin position="44"/>
        <end position="111"/>
    </location>
</feature>
<dbReference type="InterPro" id="IPR036322">
    <property type="entry name" value="WD40_repeat_dom_sf"/>
</dbReference>
<keyword evidence="2" id="KW-0472">Membrane</keyword>
<dbReference type="InterPro" id="IPR015943">
    <property type="entry name" value="WD40/YVTN_repeat-like_dom_sf"/>
</dbReference>
<evidence type="ECO:0000256" key="1">
    <source>
        <dbReference type="SAM" id="MobiDB-lite"/>
    </source>
</evidence>
<feature type="compositionally biased region" description="Basic and acidic residues" evidence="1">
    <location>
        <begin position="69"/>
        <end position="81"/>
    </location>
</feature>
<organism evidence="3 4">
    <name type="scientific">Tritrichomonas foetus</name>
    <dbReference type="NCBI Taxonomy" id="1144522"/>
    <lineage>
        <taxon>Eukaryota</taxon>
        <taxon>Metamonada</taxon>
        <taxon>Parabasalia</taxon>
        <taxon>Tritrichomonadida</taxon>
        <taxon>Tritrichomonadidae</taxon>
        <taxon>Tritrichomonas</taxon>
    </lineage>
</organism>
<reference evidence="3" key="1">
    <citation type="submission" date="2016-10" db="EMBL/GenBank/DDBJ databases">
        <authorList>
            <person name="Benchimol M."/>
            <person name="Almeida L.G."/>
            <person name="Vasconcelos A.T."/>
            <person name="Perreira-Neves A."/>
            <person name="Rosa I.A."/>
            <person name="Tasca T."/>
            <person name="Bogo M.R."/>
            <person name="de Souza W."/>
        </authorList>
    </citation>
    <scope>NUCLEOTIDE SEQUENCE [LARGE SCALE GENOMIC DNA]</scope>
    <source>
        <strain evidence="3">K</strain>
    </source>
</reference>
<dbReference type="GO" id="GO:0005783">
    <property type="term" value="C:endoplasmic reticulum"/>
    <property type="evidence" value="ECO:0007669"/>
    <property type="project" value="TreeGrafter"/>
</dbReference>
<evidence type="ECO:0000313" key="4">
    <source>
        <dbReference type="Proteomes" id="UP000179807"/>
    </source>
</evidence>
<dbReference type="PANTHER" id="PTHR44321:SF1">
    <property type="entry name" value="TRANSDUCIN BETA-LIKE PROTEIN 2"/>
    <property type="match status" value="1"/>
</dbReference>
<dbReference type="InterPro" id="IPR042410">
    <property type="entry name" value="WBSCR13"/>
</dbReference>
<dbReference type="OrthoDB" id="10460241at2759"/>
<dbReference type="RefSeq" id="XP_068361467.1">
    <property type="nucleotide sequence ID" value="XM_068492204.1"/>
</dbReference>
<feature type="transmembrane region" description="Helical" evidence="2">
    <location>
        <begin position="6"/>
        <end position="25"/>
    </location>
</feature>
<dbReference type="GO" id="GO:0030968">
    <property type="term" value="P:endoplasmic reticulum unfolded protein response"/>
    <property type="evidence" value="ECO:0007669"/>
    <property type="project" value="TreeGrafter"/>
</dbReference>
<protein>
    <recommendedName>
        <fullName evidence="5">Anaphase-promoting complex subunit 4 WD40 domain-containing protein</fullName>
    </recommendedName>
</protein>
<dbReference type="SUPFAM" id="SSF50978">
    <property type="entry name" value="WD40 repeat-like"/>
    <property type="match status" value="1"/>
</dbReference>